<proteinExistence type="predicted"/>
<reference evidence="1 2" key="1">
    <citation type="submission" date="2020-07" db="EMBL/GenBank/DDBJ databases">
        <title>Moheibacter lacus sp. nov., a member of the family Flavobacteriaceae isolated from freshwater lake sediment.</title>
        <authorList>
            <person name="Liu Y."/>
        </authorList>
    </citation>
    <scope>NUCLEOTIDE SEQUENCE [LARGE SCALE GENOMIC DNA]</scope>
    <source>
        <strain evidence="1 2">BDHS18</strain>
    </source>
</reference>
<sequence length="270" mass="32042">MEHQKLDFDDKKVVNSQPQLIAEGFSSVETKLGLTNKFYYFKTSEKAEEEKILFSDLKRIERKEYLPGSKESHWVVYEKLKLIIFDNHLEKDLEVPEFFAPVRFTNGKINVFSFIESTCKSKNYSSCNISGLHFYFKPTDKNEGIKPTNFTFGNFFTISKLTEKYYLSFKLLGEDCPAFQKFVEQHESQNKANFQPDFVKLVKKIYYKELTETYKDDYKDQLKTAKKELKDDAYDQFEGELYQKYLNDSSELFYNELFDEMIVNYINSCE</sequence>
<dbReference type="EMBL" id="JACDZE010000001">
    <property type="protein sequence ID" value="MBA5628188.1"/>
    <property type="molecule type" value="Genomic_DNA"/>
</dbReference>
<dbReference type="Proteomes" id="UP000552241">
    <property type="component" value="Unassembled WGS sequence"/>
</dbReference>
<organism evidence="1 2">
    <name type="scientific">Moheibacter lacus</name>
    <dbReference type="NCBI Taxonomy" id="2745851"/>
    <lineage>
        <taxon>Bacteria</taxon>
        <taxon>Pseudomonadati</taxon>
        <taxon>Bacteroidota</taxon>
        <taxon>Flavobacteriia</taxon>
        <taxon>Flavobacteriales</taxon>
        <taxon>Weeksellaceae</taxon>
        <taxon>Moheibacter</taxon>
    </lineage>
</organism>
<protein>
    <submittedName>
        <fullName evidence="1">Uncharacterized protein</fullName>
    </submittedName>
</protein>
<dbReference type="AlphaFoldDB" id="A0A838ZG01"/>
<comment type="caution">
    <text evidence="1">The sequence shown here is derived from an EMBL/GenBank/DDBJ whole genome shotgun (WGS) entry which is preliminary data.</text>
</comment>
<gene>
    <name evidence="1" type="ORF">HU137_00220</name>
</gene>
<dbReference type="RefSeq" id="WP_182041801.1">
    <property type="nucleotide sequence ID" value="NZ_JACDZE010000001.1"/>
</dbReference>
<accession>A0A838ZG01</accession>
<evidence type="ECO:0000313" key="1">
    <source>
        <dbReference type="EMBL" id="MBA5628188.1"/>
    </source>
</evidence>
<name>A0A838ZG01_9FLAO</name>
<evidence type="ECO:0000313" key="2">
    <source>
        <dbReference type="Proteomes" id="UP000552241"/>
    </source>
</evidence>
<keyword evidence="2" id="KW-1185">Reference proteome</keyword>